<dbReference type="CDD" id="cd18095">
    <property type="entry name" value="SpoU-like_rRNA-MTase"/>
    <property type="match status" value="1"/>
</dbReference>
<evidence type="ECO:0000256" key="1">
    <source>
        <dbReference type="ARBA" id="ARBA00007228"/>
    </source>
</evidence>
<gene>
    <name evidence="5" type="ORF">KQI75_06885</name>
</gene>
<dbReference type="RefSeq" id="WP_216470008.1">
    <property type="nucleotide sequence ID" value="NZ_JAHLQI010000003.1"/>
</dbReference>
<dbReference type="InterPro" id="IPR051259">
    <property type="entry name" value="rRNA_Methyltransferase"/>
</dbReference>
<sequence>MSIRIESRENSLVKRLVRLSNDRKFRKEMQEMVCEGEKMLGEALSSGMDIHDILLAEDAELDTELLRQAEGQGAKLYICPSSLLGKVSNVKTPQGVVFSCERPVAELRVLQDAKRLMVLEGLQDPGNLGTIIRTADAFALDGIILCEGCVDPTSPKVVRATMGAAFRMPIAAAPLEQTVAFLREQNMPLYAAALSESSVPLTHVDLTRAAVMIGNEGRGITKKAAALCTQQIIIPMDGRAESLNASVAASIIMYEMSRKV</sequence>
<dbReference type="InterPro" id="IPR013123">
    <property type="entry name" value="SpoU_subst-bd"/>
</dbReference>
<evidence type="ECO:0000259" key="4">
    <source>
        <dbReference type="SMART" id="SM00967"/>
    </source>
</evidence>
<comment type="caution">
    <text evidence="5">The sequence shown here is derived from an EMBL/GenBank/DDBJ whole genome shotgun (WGS) entry which is preliminary data.</text>
</comment>
<evidence type="ECO:0000313" key="5">
    <source>
        <dbReference type="EMBL" id="MBU5490344.1"/>
    </source>
</evidence>
<comment type="similarity">
    <text evidence="1">Belongs to the class IV-like SAM-binding methyltransferase superfamily. RNA methyltransferase TrmH family.</text>
</comment>
<dbReference type="Pfam" id="PF00588">
    <property type="entry name" value="SpoU_methylase"/>
    <property type="match status" value="1"/>
</dbReference>
<evidence type="ECO:0000313" key="6">
    <source>
        <dbReference type="Proteomes" id="UP000783588"/>
    </source>
</evidence>
<feature type="domain" description="RNA 2-O ribose methyltransferase substrate binding" evidence="4">
    <location>
        <begin position="33"/>
        <end position="106"/>
    </location>
</feature>
<reference evidence="5 6" key="1">
    <citation type="submission" date="2021-06" db="EMBL/GenBank/DDBJ databases">
        <authorList>
            <person name="Sun Q."/>
            <person name="Li D."/>
        </authorList>
    </citation>
    <scope>NUCLEOTIDE SEQUENCE [LARGE SCALE GENOMIC DNA]</scope>
    <source>
        <strain evidence="5 6">MSJd-7</strain>
    </source>
</reference>
<keyword evidence="3" id="KW-0808">Transferase</keyword>
<dbReference type="GO" id="GO:0008168">
    <property type="term" value="F:methyltransferase activity"/>
    <property type="evidence" value="ECO:0007669"/>
    <property type="project" value="UniProtKB-KW"/>
</dbReference>
<proteinExistence type="inferred from homology"/>
<dbReference type="EMBL" id="JAHLQI010000003">
    <property type="protein sequence ID" value="MBU5490344.1"/>
    <property type="molecule type" value="Genomic_DNA"/>
</dbReference>
<dbReference type="GO" id="GO:0032259">
    <property type="term" value="P:methylation"/>
    <property type="evidence" value="ECO:0007669"/>
    <property type="project" value="UniProtKB-KW"/>
</dbReference>
<dbReference type="InterPro" id="IPR053888">
    <property type="entry name" value="MRM3-like_sub_bind"/>
</dbReference>
<keyword evidence="2 5" id="KW-0489">Methyltransferase</keyword>
<name>A0ABS6EU01_9FIRM</name>
<evidence type="ECO:0000256" key="2">
    <source>
        <dbReference type="ARBA" id="ARBA00022603"/>
    </source>
</evidence>
<dbReference type="Proteomes" id="UP000783588">
    <property type="component" value="Unassembled WGS sequence"/>
</dbReference>
<accession>A0ABS6EU01</accession>
<dbReference type="PANTHER" id="PTHR43191">
    <property type="entry name" value="RRNA METHYLTRANSFERASE 3"/>
    <property type="match status" value="1"/>
</dbReference>
<dbReference type="InterPro" id="IPR001537">
    <property type="entry name" value="SpoU_MeTrfase"/>
</dbReference>
<protein>
    <submittedName>
        <fullName evidence="5">RNA methyltransferase</fullName>
    </submittedName>
</protein>
<organism evidence="5 6">
    <name type="scientific">Butyricicoccus intestinisimiae</name>
    <dbReference type="NCBI Taxonomy" id="2841509"/>
    <lineage>
        <taxon>Bacteria</taxon>
        <taxon>Bacillati</taxon>
        <taxon>Bacillota</taxon>
        <taxon>Clostridia</taxon>
        <taxon>Eubacteriales</taxon>
        <taxon>Butyricicoccaceae</taxon>
        <taxon>Butyricicoccus</taxon>
    </lineage>
</organism>
<evidence type="ECO:0000256" key="3">
    <source>
        <dbReference type="ARBA" id="ARBA00022679"/>
    </source>
</evidence>
<dbReference type="Pfam" id="PF22435">
    <property type="entry name" value="MRM3-like_sub_bind"/>
    <property type="match status" value="1"/>
</dbReference>
<dbReference type="PANTHER" id="PTHR43191:SF2">
    <property type="entry name" value="RRNA METHYLTRANSFERASE 3, MITOCHONDRIAL"/>
    <property type="match status" value="1"/>
</dbReference>
<dbReference type="SMART" id="SM00967">
    <property type="entry name" value="SpoU_sub_bind"/>
    <property type="match status" value="1"/>
</dbReference>
<keyword evidence="6" id="KW-1185">Reference proteome</keyword>